<dbReference type="Proteomes" id="UP000319160">
    <property type="component" value="Unassembled WGS sequence"/>
</dbReference>
<feature type="transmembrane region" description="Helical" evidence="11">
    <location>
        <begin position="252"/>
        <end position="272"/>
    </location>
</feature>
<dbReference type="InterPro" id="IPR029058">
    <property type="entry name" value="AB_hydrolase_fold"/>
</dbReference>
<dbReference type="SUPFAM" id="SSF53474">
    <property type="entry name" value="alpha/beta-Hydrolases"/>
    <property type="match status" value="1"/>
</dbReference>
<feature type="transmembrane region" description="Helical" evidence="11">
    <location>
        <begin position="284"/>
        <end position="305"/>
    </location>
</feature>
<feature type="transmembrane region" description="Helical" evidence="11">
    <location>
        <begin position="563"/>
        <end position="584"/>
    </location>
</feature>
<gene>
    <name evidence="13" type="ORF">FHL15_001135</name>
</gene>
<feature type="compositionally biased region" description="Basic and acidic residues" evidence="10">
    <location>
        <begin position="167"/>
        <end position="187"/>
    </location>
</feature>
<comment type="subcellular location">
    <subcellularLocation>
        <location evidence="1">Membrane</location>
        <topology evidence="1">Multi-pass membrane protein</topology>
    </subcellularLocation>
</comment>
<dbReference type="GO" id="GO:0030600">
    <property type="term" value="F:feruloyl esterase activity"/>
    <property type="evidence" value="ECO:0007669"/>
    <property type="project" value="UniProtKB-ARBA"/>
</dbReference>
<feature type="region of interest" description="Disordered" evidence="10">
    <location>
        <begin position="146"/>
        <end position="190"/>
    </location>
</feature>
<dbReference type="EMBL" id="VFLP01000004">
    <property type="protein sequence ID" value="TRX97925.1"/>
    <property type="molecule type" value="Genomic_DNA"/>
</dbReference>
<evidence type="ECO:0000256" key="7">
    <source>
        <dbReference type="ARBA" id="ARBA00022837"/>
    </source>
</evidence>
<keyword evidence="14" id="KW-1185">Reference proteome</keyword>
<evidence type="ECO:0000256" key="10">
    <source>
        <dbReference type="SAM" id="MobiDB-lite"/>
    </source>
</evidence>
<dbReference type="Pfam" id="PF07519">
    <property type="entry name" value="Tannase"/>
    <property type="match status" value="1"/>
</dbReference>
<keyword evidence="4" id="KW-0479">Metal-binding</keyword>
<evidence type="ECO:0000256" key="1">
    <source>
        <dbReference type="ARBA" id="ARBA00004141"/>
    </source>
</evidence>
<feature type="transmembrane region" description="Helical" evidence="11">
    <location>
        <begin position="376"/>
        <end position="398"/>
    </location>
</feature>
<organism evidence="13 14">
    <name type="scientific">Xylaria flabelliformis</name>
    <dbReference type="NCBI Taxonomy" id="2512241"/>
    <lineage>
        <taxon>Eukaryota</taxon>
        <taxon>Fungi</taxon>
        <taxon>Dikarya</taxon>
        <taxon>Ascomycota</taxon>
        <taxon>Pezizomycotina</taxon>
        <taxon>Sordariomycetes</taxon>
        <taxon>Xylariomycetidae</taxon>
        <taxon>Xylariales</taxon>
        <taxon>Xylariaceae</taxon>
        <taxon>Xylaria</taxon>
    </lineage>
</organism>
<feature type="transmembrane region" description="Helical" evidence="11">
    <location>
        <begin position="343"/>
        <end position="364"/>
    </location>
</feature>
<feature type="transmembrane region" description="Helical" evidence="11">
    <location>
        <begin position="450"/>
        <end position="471"/>
    </location>
</feature>
<dbReference type="Gene3D" id="1.20.1250.20">
    <property type="entry name" value="MFS general substrate transporter like domains"/>
    <property type="match status" value="1"/>
</dbReference>
<dbReference type="SUPFAM" id="SSF103473">
    <property type="entry name" value="MFS general substrate transporter"/>
    <property type="match status" value="1"/>
</dbReference>
<keyword evidence="11" id="KW-0472">Membrane</keyword>
<evidence type="ECO:0000256" key="11">
    <source>
        <dbReference type="SAM" id="Phobius"/>
    </source>
</evidence>
<evidence type="ECO:0000256" key="9">
    <source>
        <dbReference type="RuleBase" id="RU361238"/>
    </source>
</evidence>
<keyword evidence="11" id="KW-0812">Transmembrane</keyword>
<protein>
    <recommendedName>
        <fullName evidence="9">Carboxylic ester hydrolase</fullName>
        <ecNumber evidence="9">3.1.1.-</ecNumber>
    </recommendedName>
</protein>
<dbReference type="InterPro" id="IPR020846">
    <property type="entry name" value="MFS_dom"/>
</dbReference>
<keyword evidence="11" id="KW-1133">Transmembrane helix</keyword>
<dbReference type="PANTHER" id="PTHR33938">
    <property type="entry name" value="FERULOYL ESTERASE B-RELATED"/>
    <property type="match status" value="1"/>
</dbReference>
<dbReference type="PANTHER" id="PTHR33938:SF2">
    <property type="entry name" value="CARBOXYLIC ESTER HYDROLASE"/>
    <property type="match status" value="1"/>
</dbReference>
<dbReference type="EC" id="3.1.1.-" evidence="9"/>
<keyword evidence="3" id="KW-0719">Serine esterase</keyword>
<evidence type="ECO:0000259" key="12">
    <source>
        <dbReference type="PROSITE" id="PS50850"/>
    </source>
</evidence>
<feature type="transmembrane region" description="Helical" evidence="11">
    <location>
        <begin position="530"/>
        <end position="551"/>
    </location>
</feature>
<keyword evidence="5" id="KW-0732">Signal</keyword>
<dbReference type="OrthoDB" id="3039123at2759"/>
<dbReference type="Pfam" id="PF07690">
    <property type="entry name" value="MFS_1"/>
    <property type="match status" value="1"/>
</dbReference>
<accession>A0A553ICJ8</accession>
<evidence type="ECO:0000256" key="2">
    <source>
        <dbReference type="ARBA" id="ARBA00006249"/>
    </source>
</evidence>
<feature type="transmembrane region" description="Helical" evidence="11">
    <location>
        <begin position="1302"/>
        <end position="1323"/>
    </location>
</feature>
<evidence type="ECO:0000313" key="13">
    <source>
        <dbReference type="EMBL" id="TRX97925.1"/>
    </source>
</evidence>
<dbReference type="InterPro" id="IPR011118">
    <property type="entry name" value="Tannase/feruloyl_esterase"/>
</dbReference>
<name>A0A553ICJ8_9PEZI</name>
<keyword evidence="6 9" id="KW-0378">Hydrolase</keyword>
<dbReference type="InterPro" id="IPR011701">
    <property type="entry name" value="MFS"/>
</dbReference>
<proteinExistence type="inferred from homology"/>
<dbReference type="GO" id="GO:0022857">
    <property type="term" value="F:transmembrane transporter activity"/>
    <property type="evidence" value="ECO:0007669"/>
    <property type="project" value="InterPro"/>
</dbReference>
<evidence type="ECO:0000256" key="4">
    <source>
        <dbReference type="ARBA" id="ARBA00022723"/>
    </source>
</evidence>
<dbReference type="FunFam" id="1.20.1250.20:FF:000057">
    <property type="entry name" value="MFS general substrate transporter"/>
    <property type="match status" value="1"/>
</dbReference>
<reference evidence="14" key="1">
    <citation type="submission" date="2019-06" db="EMBL/GenBank/DDBJ databases">
        <title>Draft genome sequence of the griseofulvin-producing fungus Xylaria cubensis strain G536.</title>
        <authorList>
            <person name="Mead M.E."/>
            <person name="Raja H.A."/>
            <person name="Steenwyk J.L."/>
            <person name="Knowles S.L."/>
            <person name="Oberlies N.H."/>
            <person name="Rokas A."/>
        </authorList>
    </citation>
    <scope>NUCLEOTIDE SEQUENCE [LARGE SCALE GENOMIC DNA]</scope>
    <source>
        <strain evidence="14">G536</strain>
    </source>
</reference>
<dbReference type="InterPro" id="IPR036259">
    <property type="entry name" value="MFS_trans_sf"/>
</dbReference>
<evidence type="ECO:0000256" key="5">
    <source>
        <dbReference type="ARBA" id="ARBA00022729"/>
    </source>
</evidence>
<dbReference type="GO" id="GO:0046872">
    <property type="term" value="F:metal ion binding"/>
    <property type="evidence" value="ECO:0007669"/>
    <property type="project" value="UniProtKB-KW"/>
</dbReference>
<evidence type="ECO:0000256" key="3">
    <source>
        <dbReference type="ARBA" id="ARBA00022487"/>
    </source>
</evidence>
<dbReference type="GO" id="GO:0016020">
    <property type="term" value="C:membrane"/>
    <property type="evidence" value="ECO:0007669"/>
    <property type="project" value="UniProtKB-SubCell"/>
</dbReference>
<evidence type="ECO:0000256" key="6">
    <source>
        <dbReference type="ARBA" id="ARBA00022801"/>
    </source>
</evidence>
<sequence>MGFQQDDVIKQYLFEAALNPCDAQTQTVLNSVKMVLPRNRSRAPHCWLGYHDWLQYPTVCSDEAQGFRHGHETTVPNNRMVAVNRNGRVNDSHQDGVLIDHDKGRYTRLYVGKKVPGGRLSECEGRYMRKTVHLENPSRRVATYFLPKPKHTTPSPFKMAEQEPGVDVEKQKQQSLSEEHEGRHVKETAASTVLASPAEERALLRRQDKRIVPLSATIYFLAYLDRSNIGNARVLNSSTKNDMMTETHTTDYQFTIALMIFLVGYFLFEVPSNILLKKFRPSRWLAFLMGSWGLITIGIGGVHSFAQITGVRFLLGVFEAGLFPGLVYYLTFWYKTDERSVRVAFILASATLAGAFGGAIAYGVGHINQVRGLSGWRWLFILEGIPSVLSSLLVWFILPDYPETSAWLSDSEKELAAQRLTIEGAKGSASGLKWNDVRETLMDWRLYGHYAIYFAVSLPFSSLSLFTPSIVSGLGYKDLHAQLLTVPPWAIAYADHYNARGLHCAGAAVAGAAGFLASALLSPTAYASRYGTLIVGTSGAFACIPPMLGWLTSNMWSTASIGLAVALNVSIGAGLGQMPGVWIYKASEAKRGYPTGHGVNAAMLFFVAIGALCLRVEIVFYALDMIKMMMLKPQVRQDDPKPANRIRFENVRVFLPADCRTPRCNITELDQGSDAVVLNGTANGISPRRLHISQAAGARDTTHHKAGKTPKICSATIEMYLCDPGQLIAIGLATLVAMVASSGQEDPRQSTADCSALALAQLLPANAKIERVEALEAGSTYGDGPEDLAYPIQPTNLPALCAVTVAVASSATSSYRLGLFLPAEWNNRFLAVGNGAFGGGINWIDMGAGVQYGFAVVSTDTGHSSVAADVTWALDEPEARSDWGWRAMHGSVVLGKLLTQAHYGRPITYSYYSGCSTGGRQGLREMQAYPGSFDGVVVGSAAWYTSHLNNWVTEVASYNWPAEDEKHIDWRLLAPIADEVAKQCDDMDGVADGIISLPGLCDVDFEALSCERAGANQSACLTAAQAQTLRNVYGDWKTSSGGEFLYTGLSPGSERQMYTVLNYSEASPYGIGYARYFLLDNASFALADFNDSLVSLAEKLDPGNATADSYDLTAFRDRGGKMLMYHGTADGLVPMRGSNLYYDRVVEKMGGNMTATQEFFKYFMVPGMQHCWTTAVAKTTNRLTDDSFLKKDAPWAFGAASQASLLGNDTWSVPGFKDAQHDILLALMDWVEKNITVNQVVATTWKESLNASSGVLKQRPLCPYPQMARWDGDGNPNDAESWSCGGDVHTAPVPTSEAQSLLWKPGVAMLLTVSAVVFSWIMMMMTHRRGEFKSSHASTT</sequence>
<keyword evidence="7" id="KW-0106">Calcium</keyword>
<evidence type="ECO:0000313" key="14">
    <source>
        <dbReference type="Proteomes" id="UP000319160"/>
    </source>
</evidence>
<dbReference type="PROSITE" id="PS50850">
    <property type="entry name" value="MFS"/>
    <property type="match status" value="1"/>
</dbReference>
<evidence type="ECO:0000256" key="8">
    <source>
        <dbReference type="ARBA" id="ARBA00023157"/>
    </source>
</evidence>
<keyword evidence="8" id="KW-1015">Disulfide bond</keyword>
<feature type="transmembrane region" description="Helical" evidence="11">
    <location>
        <begin position="604"/>
        <end position="623"/>
    </location>
</feature>
<feature type="domain" description="Major facilitator superfamily (MFS) profile" evidence="12">
    <location>
        <begin position="211"/>
        <end position="627"/>
    </location>
</feature>
<comment type="caution">
    <text evidence="13">The sequence shown here is derived from an EMBL/GenBank/DDBJ whole genome shotgun (WGS) entry which is preliminary data.</text>
</comment>
<comment type="similarity">
    <text evidence="2 9">Belongs to the tannase family.</text>
</comment>
<feature type="transmembrane region" description="Helical" evidence="11">
    <location>
        <begin position="311"/>
        <end position="331"/>
    </location>
</feature>